<reference evidence="1" key="1">
    <citation type="submission" date="2014-09" db="EMBL/GenBank/DDBJ databases">
        <authorList>
            <person name="Magalhaes I.L.F."/>
            <person name="Oliveira U."/>
            <person name="Santos F.R."/>
            <person name="Vidigal T.H.D.A."/>
            <person name="Brescovit A.D."/>
            <person name="Santos A.J."/>
        </authorList>
    </citation>
    <scope>NUCLEOTIDE SEQUENCE</scope>
    <source>
        <tissue evidence="1">Shoot tissue taken approximately 20 cm above the soil surface</tissue>
    </source>
</reference>
<accession>A0A0A9HCQ0</accession>
<organism evidence="1">
    <name type="scientific">Arundo donax</name>
    <name type="common">Giant reed</name>
    <name type="synonym">Donax arundinaceus</name>
    <dbReference type="NCBI Taxonomy" id="35708"/>
    <lineage>
        <taxon>Eukaryota</taxon>
        <taxon>Viridiplantae</taxon>
        <taxon>Streptophyta</taxon>
        <taxon>Embryophyta</taxon>
        <taxon>Tracheophyta</taxon>
        <taxon>Spermatophyta</taxon>
        <taxon>Magnoliopsida</taxon>
        <taxon>Liliopsida</taxon>
        <taxon>Poales</taxon>
        <taxon>Poaceae</taxon>
        <taxon>PACMAD clade</taxon>
        <taxon>Arundinoideae</taxon>
        <taxon>Arundineae</taxon>
        <taxon>Arundo</taxon>
    </lineage>
</organism>
<dbReference type="AlphaFoldDB" id="A0A0A9HCQ0"/>
<evidence type="ECO:0000313" key="1">
    <source>
        <dbReference type="EMBL" id="JAE34537.1"/>
    </source>
</evidence>
<name>A0A0A9HCQ0_ARUDO</name>
<protein>
    <submittedName>
        <fullName evidence="1">Uncharacterized protein</fullName>
    </submittedName>
</protein>
<reference evidence="1" key="2">
    <citation type="journal article" date="2015" name="Data Brief">
        <title>Shoot transcriptome of the giant reed, Arundo donax.</title>
        <authorList>
            <person name="Barrero R.A."/>
            <person name="Guerrero F.D."/>
            <person name="Moolhuijzen P."/>
            <person name="Goolsby J.A."/>
            <person name="Tidwell J."/>
            <person name="Bellgard S.E."/>
            <person name="Bellgard M.I."/>
        </authorList>
    </citation>
    <scope>NUCLEOTIDE SEQUENCE</scope>
    <source>
        <tissue evidence="1">Shoot tissue taken approximately 20 cm above the soil surface</tissue>
    </source>
</reference>
<dbReference type="PROSITE" id="PS51257">
    <property type="entry name" value="PROKAR_LIPOPROTEIN"/>
    <property type="match status" value="1"/>
</dbReference>
<dbReference type="EMBL" id="GBRH01163359">
    <property type="protein sequence ID" value="JAE34537.1"/>
    <property type="molecule type" value="Transcribed_RNA"/>
</dbReference>
<proteinExistence type="predicted"/>
<sequence length="51" mass="5761">MSQLVRKGHEFHISMAGMISSCLQLQSFFLCYRLWPSDSYIGDNSTEGGKC</sequence>